<dbReference type="Gene3D" id="1.25.40.10">
    <property type="entry name" value="Tetratricopeptide repeat domain"/>
    <property type="match status" value="4"/>
</dbReference>
<comment type="similarity">
    <text evidence="1">Belongs to the PPR family. P subfamily.</text>
</comment>
<feature type="transmembrane region" description="Helical" evidence="5">
    <location>
        <begin position="44"/>
        <end position="69"/>
    </location>
</feature>
<reference evidence="6 7" key="1">
    <citation type="submission" date="2021-05" db="EMBL/GenBank/DDBJ databases">
        <title>Genome Assembly of Synthetic Allotetraploid Brassica napus Reveals Homoeologous Exchanges between Subgenomes.</title>
        <authorList>
            <person name="Davis J.T."/>
        </authorList>
    </citation>
    <scope>NUCLEOTIDE SEQUENCE [LARGE SCALE GENOMIC DNA]</scope>
    <source>
        <strain evidence="7">cv. Da-Ae</strain>
        <tissue evidence="6">Seedling</tissue>
    </source>
</reference>
<protein>
    <recommendedName>
        <fullName evidence="8">Pentatricopeptide repeat-containing protein</fullName>
    </recommendedName>
</protein>
<keyword evidence="7" id="KW-1185">Reference proteome</keyword>
<evidence type="ECO:0000313" key="6">
    <source>
        <dbReference type="EMBL" id="KAH0877683.1"/>
    </source>
</evidence>
<dbReference type="PROSITE" id="PS51375">
    <property type="entry name" value="PPR"/>
    <property type="match status" value="5"/>
</dbReference>
<feature type="repeat" description="PPR" evidence="3">
    <location>
        <begin position="508"/>
        <end position="542"/>
    </location>
</feature>
<feature type="region of interest" description="Disordered" evidence="4">
    <location>
        <begin position="140"/>
        <end position="170"/>
    </location>
</feature>
<dbReference type="PANTHER" id="PTHR46128">
    <property type="entry name" value="MITOCHONDRIAL GROUP I INTRON SPLICING FACTOR CCM1"/>
    <property type="match status" value="1"/>
</dbReference>
<feature type="repeat" description="PPR" evidence="3">
    <location>
        <begin position="649"/>
        <end position="683"/>
    </location>
</feature>
<name>A0ABQ7ZBV8_BRANA</name>
<organism evidence="6 7">
    <name type="scientific">Brassica napus</name>
    <name type="common">Rape</name>
    <dbReference type="NCBI Taxonomy" id="3708"/>
    <lineage>
        <taxon>Eukaryota</taxon>
        <taxon>Viridiplantae</taxon>
        <taxon>Streptophyta</taxon>
        <taxon>Embryophyta</taxon>
        <taxon>Tracheophyta</taxon>
        <taxon>Spermatophyta</taxon>
        <taxon>Magnoliopsida</taxon>
        <taxon>eudicotyledons</taxon>
        <taxon>Gunneridae</taxon>
        <taxon>Pentapetalae</taxon>
        <taxon>rosids</taxon>
        <taxon>malvids</taxon>
        <taxon>Brassicales</taxon>
        <taxon>Brassicaceae</taxon>
        <taxon>Brassiceae</taxon>
        <taxon>Brassica</taxon>
    </lineage>
</organism>
<evidence type="ECO:0000256" key="5">
    <source>
        <dbReference type="SAM" id="Phobius"/>
    </source>
</evidence>
<proteinExistence type="inferred from homology"/>
<dbReference type="InterPro" id="IPR011990">
    <property type="entry name" value="TPR-like_helical_dom_sf"/>
</dbReference>
<comment type="caution">
    <text evidence="6">The sequence shown here is derived from an EMBL/GenBank/DDBJ whole genome shotgun (WGS) entry which is preliminary data.</text>
</comment>
<evidence type="ECO:0000256" key="1">
    <source>
        <dbReference type="ARBA" id="ARBA00007626"/>
    </source>
</evidence>
<dbReference type="InterPro" id="IPR002885">
    <property type="entry name" value="PPR_rpt"/>
</dbReference>
<keyword evidence="2" id="KW-0677">Repeat</keyword>
<feature type="repeat" description="PPR" evidence="3">
    <location>
        <begin position="407"/>
        <end position="441"/>
    </location>
</feature>
<feature type="repeat" description="PPR" evidence="3">
    <location>
        <begin position="442"/>
        <end position="477"/>
    </location>
</feature>
<sequence>MWEKKDSGKSERDGEGDRIADKRDACVSPLCQLKRDSSLVSLSFFYLPSPFLVFYFAMVGTCGSIGVAISQVTACNIIARLANTVGAAESVLRVAATGHDKSHLLRQVSSIQSLTEIMLWRCNWIKQRKKLINTLSFSSLHTHSSPNPNQISDLSRHRAASPKPPLTHDDVYSRLRESSPDLKTLTFFFSCAKQSNYFHDDRAFDHMVSVVERLTHQHKSIDRIIEALTLSGCAIKPRVLLLLLEIFWRGHVYDKAIEVYKGMSTFGYVPNTRAMNMMMDVLFKYNLVDRALEVFEGIRVRNFFSFDIALSHLCNSRKDLDLVRVKMVLKMMIREGFYPNGERFGQVLGVFCRSGCVAEGYQVVGLMICSGVSVSVNVWSMLVSGFFRSGEPRKAADLFNKMGCSPNLVTYTSLIKGFMDYGMVEEAFSVVSIMQSKGLAPDLVFVNVMIHTFTRLGRFEEARNVFLHSLKNGNLVADRYTFATMLSSLCVSRDFDLRITIGTETELDLVMGNSLMNYLCKVGNTLAALKVFRNMSNRDLALDCYTYTGFLTALCQGEAYGHALNMYDEIIKRKRIRLDAHFHTVMIDSLVELGEYSSAMRLFNRCVLEKRELDVVSYTVAIKGLVRGRRMEEACSLLEKMKEDGVMPNARTYRTVISGLCGEKDKDRLRKVLRECIEEGVELDPNTKFKVVCFLSRYPRDCSEFRSVFEKWRENVDVSDSYDELSVSAG</sequence>
<keyword evidence="5" id="KW-1133">Transmembrane helix</keyword>
<dbReference type="NCBIfam" id="TIGR00756">
    <property type="entry name" value="PPR"/>
    <property type="match status" value="4"/>
</dbReference>
<evidence type="ECO:0000256" key="3">
    <source>
        <dbReference type="PROSITE-ProRule" id="PRU00708"/>
    </source>
</evidence>
<dbReference type="Proteomes" id="UP000824890">
    <property type="component" value="Unassembled WGS sequence"/>
</dbReference>
<dbReference type="PANTHER" id="PTHR46128:SF358">
    <property type="entry name" value="TETRATRICOPEPTIDE REPEAT (TPR)-LIKE SUPERFAMILY PROTEIN"/>
    <property type="match status" value="1"/>
</dbReference>
<feature type="repeat" description="PPR" evidence="3">
    <location>
        <begin position="614"/>
        <end position="648"/>
    </location>
</feature>
<accession>A0ABQ7ZBV8</accession>
<dbReference type="SUPFAM" id="SSF48452">
    <property type="entry name" value="TPR-like"/>
    <property type="match status" value="1"/>
</dbReference>
<keyword evidence="5" id="KW-0812">Transmembrane</keyword>
<evidence type="ECO:0000256" key="4">
    <source>
        <dbReference type="SAM" id="MobiDB-lite"/>
    </source>
</evidence>
<gene>
    <name evidence="6" type="ORF">HID58_065077</name>
</gene>
<dbReference type="Pfam" id="PF01535">
    <property type="entry name" value="PPR"/>
    <property type="match status" value="3"/>
</dbReference>
<evidence type="ECO:0000256" key="2">
    <source>
        <dbReference type="ARBA" id="ARBA00022737"/>
    </source>
</evidence>
<keyword evidence="5" id="KW-0472">Membrane</keyword>
<dbReference type="EMBL" id="JAGKQM010000015">
    <property type="protein sequence ID" value="KAH0877683.1"/>
    <property type="molecule type" value="Genomic_DNA"/>
</dbReference>
<dbReference type="InterPro" id="IPR050872">
    <property type="entry name" value="PPR_P_subfamily"/>
</dbReference>
<evidence type="ECO:0000313" key="7">
    <source>
        <dbReference type="Proteomes" id="UP000824890"/>
    </source>
</evidence>
<dbReference type="Pfam" id="PF13041">
    <property type="entry name" value="PPR_2"/>
    <property type="match status" value="3"/>
</dbReference>
<evidence type="ECO:0008006" key="8">
    <source>
        <dbReference type="Google" id="ProtNLM"/>
    </source>
</evidence>